<dbReference type="InterPro" id="IPR035906">
    <property type="entry name" value="MetI-like_sf"/>
</dbReference>
<dbReference type="GO" id="GO:0055085">
    <property type="term" value="P:transmembrane transport"/>
    <property type="evidence" value="ECO:0007669"/>
    <property type="project" value="InterPro"/>
</dbReference>
<name>A0A1R4ICA0_9MICC</name>
<dbReference type="PANTHER" id="PTHR43163:SF6">
    <property type="entry name" value="DIPEPTIDE TRANSPORT SYSTEM PERMEASE PROTEIN DPPB-RELATED"/>
    <property type="match status" value="1"/>
</dbReference>
<feature type="transmembrane region" description="Helical" evidence="7">
    <location>
        <begin position="175"/>
        <end position="194"/>
    </location>
</feature>
<dbReference type="InterPro" id="IPR000515">
    <property type="entry name" value="MetI-like"/>
</dbReference>
<evidence type="ECO:0000256" key="3">
    <source>
        <dbReference type="ARBA" id="ARBA00022475"/>
    </source>
</evidence>
<proteinExistence type="inferred from homology"/>
<feature type="transmembrane region" description="Helical" evidence="7">
    <location>
        <begin position="374"/>
        <end position="392"/>
    </location>
</feature>
<feature type="transmembrane region" description="Helical" evidence="7">
    <location>
        <begin position="314"/>
        <end position="331"/>
    </location>
</feature>
<dbReference type="AlphaFoldDB" id="A0A1R4ICA0"/>
<keyword evidence="2 7" id="KW-0813">Transport</keyword>
<dbReference type="GO" id="GO:0005886">
    <property type="term" value="C:plasma membrane"/>
    <property type="evidence" value="ECO:0007669"/>
    <property type="project" value="UniProtKB-SubCell"/>
</dbReference>
<feature type="transmembrane region" description="Helical" evidence="7">
    <location>
        <begin position="133"/>
        <end position="155"/>
    </location>
</feature>
<dbReference type="PRINTS" id="PR00173">
    <property type="entry name" value="EDTRNSPORT"/>
</dbReference>
<sequence length="506" mass="55066">MLKFILKRLGSSFLVLFGASILLFVLVVNSGDPLKDLRESQSENREQLMQARINYMNLDEPWYSRYFIWLRGVAGCLTGACNLGTNRGGQQVNDLLANAASSTLRLVVLATVLAIIIGIAVGIITAIRQYSGLDYAVTLLIFLFFSLPVFWAAVLLKEYMAIGYNNWIADPTLNWTYIIIGALLAGLVVQAAMAGNAKRRLLTFAVVAGFILVIFPTLHALDFWRRPVMGPLVQLAIGLAAAVALTALIAGLKNRKVLYSALVTVAVGMVSYYATYGLLMNNPSWLLLLGLGIIAVLVGILIGRLMGGFSKGTAATASAITAVVMGVFIVMEHMTNYWPALLRAKPRPVATIGSETPGMDAHFWVEFMDKGTQLLLPTVLLTIISVATYSRYTRSSMLEVSRQDYIRTARAKGLGERQVILKHAFRNSLIPITTIMAFDFAGLIGGAVITERVFGWKGMGELFATGLDQVDPAPVMAFFLVTGTAAVLMNLVADVLYAILDPRIRV</sequence>
<dbReference type="RefSeq" id="WP_087133412.1">
    <property type="nucleotide sequence ID" value="NZ_FUKP01000009.1"/>
</dbReference>
<dbReference type="PANTHER" id="PTHR43163">
    <property type="entry name" value="DIPEPTIDE TRANSPORT SYSTEM PERMEASE PROTEIN DPPB-RELATED"/>
    <property type="match status" value="1"/>
</dbReference>
<organism evidence="9 10">
    <name type="scientific">Micrococcus lylae</name>
    <dbReference type="NCBI Taxonomy" id="1273"/>
    <lineage>
        <taxon>Bacteria</taxon>
        <taxon>Bacillati</taxon>
        <taxon>Actinomycetota</taxon>
        <taxon>Actinomycetes</taxon>
        <taxon>Micrococcales</taxon>
        <taxon>Micrococcaceae</taxon>
        <taxon>Micrococcus</taxon>
    </lineage>
</organism>
<evidence type="ECO:0000256" key="6">
    <source>
        <dbReference type="ARBA" id="ARBA00023136"/>
    </source>
</evidence>
<keyword evidence="4 7" id="KW-0812">Transmembrane</keyword>
<comment type="similarity">
    <text evidence="7">Belongs to the binding-protein-dependent transport system permease family.</text>
</comment>
<evidence type="ECO:0000256" key="1">
    <source>
        <dbReference type="ARBA" id="ARBA00004651"/>
    </source>
</evidence>
<feature type="transmembrane region" description="Helical" evidence="7">
    <location>
        <begin position="475"/>
        <end position="500"/>
    </location>
</feature>
<comment type="subcellular location">
    <subcellularLocation>
        <location evidence="1 7">Cell membrane</location>
        <topology evidence="1 7">Multi-pass membrane protein</topology>
    </subcellularLocation>
</comment>
<keyword evidence="5 7" id="KW-1133">Transmembrane helix</keyword>
<feature type="transmembrane region" description="Helical" evidence="7">
    <location>
        <begin position="285"/>
        <end position="302"/>
    </location>
</feature>
<keyword evidence="3" id="KW-1003">Cell membrane</keyword>
<dbReference type="Pfam" id="PF00528">
    <property type="entry name" value="BPD_transp_1"/>
    <property type="match status" value="1"/>
</dbReference>
<dbReference type="SUPFAM" id="SSF161098">
    <property type="entry name" value="MetI-like"/>
    <property type="match status" value="1"/>
</dbReference>
<feature type="transmembrane region" description="Helical" evidence="7">
    <location>
        <begin position="232"/>
        <end position="250"/>
    </location>
</feature>
<evidence type="ECO:0000256" key="5">
    <source>
        <dbReference type="ARBA" id="ARBA00022989"/>
    </source>
</evidence>
<reference evidence="9 10" key="1">
    <citation type="submission" date="2017-02" db="EMBL/GenBank/DDBJ databases">
        <authorList>
            <person name="Peterson S.W."/>
        </authorList>
    </citation>
    <scope>NUCLEOTIDE SEQUENCE [LARGE SCALE GENOMIC DNA]</scope>
    <source>
        <strain evidence="9 10">2B3F</strain>
    </source>
</reference>
<evidence type="ECO:0000256" key="4">
    <source>
        <dbReference type="ARBA" id="ARBA00022692"/>
    </source>
</evidence>
<feature type="transmembrane region" description="Helical" evidence="7">
    <location>
        <begin position="201"/>
        <end position="220"/>
    </location>
</feature>
<dbReference type="CDD" id="cd06261">
    <property type="entry name" value="TM_PBP2"/>
    <property type="match status" value="1"/>
</dbReference>
<accession>A0A1R4ICA0</accession>
<feature type="domain" description="ABC transmembrane type-1" evidence="8">
    <location>
        <begin position="100"/>
        <end position="497"/>
    </location>
</feature>
<evidence type="ECO:0000259" key="8">
    <source>
        <dbReference type="PROSITE" id="PS50928"/>
    </source>
</evidence>
<keyword evidence="6 7" id="KW-0472">Membrane</keyword>
<evidence type="ECO:0000313" key="10">
    <source>
        <dbReference type="Proteomes" id="UP000196230"/>
    </source>
</evidence>
<evidence type="ECO:0000256" key="7">
    <source>
        <dbReference type="RuleBase" id="RU363032"/>
    </source>
</evidence>
<protein>
    <submittedName>
        <fullName evidence="9">Oligopeptide transport system permease protein OppB (TC 3.A.1.5.1)</fullName>
    </submittedName>
</protein>
<feature type="transmembrane region" description="Helical" evidence="7">
    <location>
        <begin position="257"/>
        <end position="279"/>
    </location>
</feature>
<gene>
    <name evidence="9" type="ORF">FM125_01420</name>
</gene>
<evidence type="ECO:0000313" key="9">
    <source>
        <dbReference type="EMBL" id="SJN17346.1"/>
    </source>
</evidence>
<dbReference type="Proteomes" id="UP000196230">
    <property type="component" value="Unassembled WGS sequence"/>
</dbReference>
<feature type="transmembrane region" description="Helical" evidence="7">
    <location>
        <begin position="106"/>
        <end position="126"/>
    </location>
</feature>
<dbReference type="Gene3D" id="1.10.3720.10">
    <property type="entry name" value="MetI-like"/>
    <property type="match status" value="2"/>
</dbReference>
<feature type="transmembrane region" description="Helical" evidence="7">
    <location>
        <begin position="429"/>
        <end position="449"/>
    </location>
</feature>
<dbReference type="EMBL" id="FUKP01000009">
    <property type="protein sequence ID" value="SJN17346.1"/>
    <property type="molecule type" value="Genomic_DNA"/>
</dbReference>
<evidence type="ECO:0000256" key="2">
    <source>
        <dbReference type="ARBA" id="ARBA00022448"/>
    </source>
</evidence>
<dbReference type="PROSITE" id="PS50928">
    <property type="entry name" value="ABC_TM1"/>
    <property type="match status" value="1"/>
</dbReference>